<name>A0AAV2RN08_MEGNR</name>
<evidence type="ECO:0000313" key="2">
    <source>
        <dbReference type="Proteomes" id="UP001497623"/>
    </source>
</evidence>
<comment type="caution">
    <text evidence="1">The sequence shown here is derived from an EMBL/GenBank/DDBJ whole genome shotgun (WGS) entry which is preliminary data.</text>
</comment>
<dbReference type="Proteomes" id="UP001497623">
    <property type="component" value="Unassembled WGS sequence"/>
</dbReference>
<evidence type="ECO:0000313" key="1">
    <source>
        <dbReference type="EMBL" id="CAL4133113.1"/>
    </source>
</evidence>
<sequence>MATPDVMQIHFCYISVVLILKICCEVLRVHNINISNLAYDSICVTKENEWYHNEKICTSQLPCIAPRSLRVLVYQKCQFQSVCPDPNTKMTNDMSLLPQNLC</sequence>
<reference evidence="1 2" key="1">
    <citation type="submission" date="2024-05" db="EMBL/GenBank/DDBJ databases">
        <authorList>
            <person name="Wallberg A."/>
        </authorList>
    </citation>
    <scope>NUCLEOTIDE SEQUENCE [LARGE SCALE GENOMIC DNA]</scope>
</reference>
<dbReference type="AlphaFoldDB" id="A0AAV2RN08"/>
<accession>A0AAV2RN08</accession>
<organism evidence="1 2">
    <name type="scientific">Meganyctiphanes norvegica</name>
    <name type="common">Northern krill</name>
    <name type="synonym">Thysanopoda norvegica</name>
    <dbReference type="NCBI Taxonomy" id="48144"/>
    <lineage>
        <taxon>Eukaryota</taxon>
        <taxon>Metazoa</taxon>
        <taxon>Ecdysozoa</taxon>
        <taxon>Arthropoda</taxon>
        <taxon>Crustacea</taxon>
        <taxon>Multicrustacea</taxon>
        <taxon>Malacostraca</taxon>
        <taxon>Eumalacostraca</taxon>
        <taxon>Eucarida</taxon>
        <taxon>Euphausiacea</taxon>
        <taxon>Euphausiidae</taxon>
        <taxon>Meganyctiphanes</taxon>
    </lineage>
</organism>
<gene>
    <name evidence="1" type="ORF">MNOR_LOCUS27122</name>
</gene>
<dbReference type="EMBL" id="CAXKWB010028054">
    <property type="protein sequence ID" value="CAL4133113.1"/>
    <property type="molecule type" value="Genomic_DNA"/>
</dbReference>
<proteinExistence type="predicted"/>
<protein>
    <submittedName>
        <fullName evidence="1">Uncharacterized protein</fullName>
    </submittedName>
</protein>
<keyword evidence="2" id="KW-1185">Reference proteome</keyword>